<evidence type="ECO:0000256" key="2">
    <source>
        <dbReference type="SAM" id="Phobius"/>
    </source>
</evidence>
<feature type="region of interest" description="Disordered" evidence="1">
    <location>
        <begin position="150"/>
        <end position="175"/>
    </location>
</feature>
<dbReference type="PANTHER" id="PTHR14269:SF51">
    <property type="entry name" value="HYPOTHETICAL HAD-SUPERFAMILY HYDROLASE (EUROFUNG)"/>
    <property type="match status" value="1"/>
</dbReference>
<keyword evidence="2" id="KW-0472">Membrane</keyword>
<organism evidence="3 4">
    <name type="scientific">Aspergillus fumigatus (strain CBS 144.89 / FGSC A1163 / CEA10)</name>
    <name type="common">Neosartorya fumigata</name>
    <dbReference type="NCBI Taxonomy" id="451804"/>
    <lineage>
        <taxon>Eukaryota</taxon>
        <taxon>Fungi</taxon>
        <taxon>Dikarya</taxon>
        <taxon>Ascomycota</taxon>
        <taxon>Pezizomycotina</taxon>
        <taxon>Eurotiomycetes</taxon>
        <taxon>Eurotiomycetidae</taxon>
        <taxon>Eurotiales</taxon>
        <taxon>Aspergillaceae</taxon>
        <taxon>Aspergillus</taxon>
        <taxon>Aspergillus subgen. Fumigati</taxon>
    </lineage>
</organism>
<dbReference type="OrthoDB" id="10251048at2759"/>
<dbReference type="InterPro" id="IPR006357">
    <property type="entry name" value="HAD-SF_hydro_IIA"/>
</dbReference>
<sequence>MPYMANTRTIPGPTAILPVGPEKGLDAGSAVPGRITMSLVLPIIGNNYSLINTLISFIIILIFAFIHLFSSSPSFLIFSGSRLVNSSSNTDPAHPPPYKSDIIYFSSLITHSSPSYVSLTLLYVYILSRLSSIATMPRFDDADFGVEPAPAGARSPRDARGSASGSLPIPNEAGNTVEIPATRSSISDAAQFMHNLSLSPSMRDRRGSRNSFGTSLPIPRSPRVSRLSSVRKADAASVSRDILASQVQDMSKEKVAAAKNMAFAFDIDGVLAHGNHAIPEAKEALKMLNGDNELGIKIPYILLTNGGGKTEAARCEQLSEILEVPISTDQFIQSHTPMQALSEYYETVLVLGGEGQKIREVAENYGFKNVVHPKDILAWDPTISPWRTFTAEDRAEAKPRDFSKIKFDAILVFADSRDYATDMQLIIDLLLAEDGKLLTRAKDPVSSRIPIYFSQGDLLMPTDHKGPPRLTQGCFRIAVEAQYKALTGVDLERVVYGKPERATYTYADEVLKAWMEQIHNENRLPKNIYMIGDNPQSDIVGGNMYGWNTCLVRTGVFQGGENDEHNPANFGVFPNVLEAVKAAVRKELGQEFKFKWNPKVNPVTHGDGSSAVE</sequence>
<dbReference type="Proteomes" id="UP000001699">
    <property type="component" value="Unassembled WGS sequence"/>
</dbReference>
<evidence type="ECO:0000313" key="4">
    <source>
        <dbReference type="Proteomes" id="UP000001699"/>
    </source>
</evidence>
<dbReference type="InterPro" id="IPR006353">
    <property type="entry name" value="HAD-SF_hydro_IIA_CECR5"/>
</dbReference>
<dbReference type="GO" id="GO:0046474">
    <property type="term" value="P:glycerophospholipid biosynthetic process"/>
    <property type="evidence" value="ECO:0007669"/>
    <property type="project" value="TreeGrafter"/>
</dbReference>
<dbReference type="FunFam" id="3.40.50.1000:FF:000069">
    <property type="entry name" value="HAD-superfamily subfamily IIA hydrolase"/>
    <property type="match status" value="1"/>
</dbReference>
<dbReference type="PhylomeDB" id="B0Y701"/>
<dbReference type="SUPFAM" id="SSF56784">
    <property type="entry name" value="HAD-like"/>
    <property type="match status" value="1"/>
</dbReference>
<keyword evidence="4" id="KW-1185">Reference proteome</keyword>
<evidence type="ECO:0000256" key="1">
    <source>
        <dbReference type="SAM" id="MobiDB-lite"/>
    </source>
</evidence>
<name>B0Y701_ASPFC</name>
<dbReference type="Gene3D" id="3.40.50.1000">
    <property type="entry name" value="HAD superfamily/HAD-like"/>
    <property type="match status" value="2"/>
</dbReference>
<dbReference type="VEuPathDB" id="FungiDB:AFUB_068730"/>
<dbReference type="NCBIfam" id="TIGR01456">
    <property type="entry name" value="CECR5"/>
    <property type="match status" value="1"/>
</dbReference>
<dbReference type="EMBL" id="DS499598">
    <property type="protein sequence ID" value="EDP50536.1"/>
    <property type="molecule type" value="Genomic_DNA"/>
</dbReference>
<evidence type="ECO:0000313" key="3">
    <source>
        <dbReference type="EMBL" id="EDP50536.1"/>
    </source>
</evidence>
<proteinExistence type="predicted"/>
<dbReference type="InterPro" id="IPR050324">
    <property type="entry name" value="CDP-alcohol_PTase-I"/>
</dbReference>
<dbReference type="Pfam" id="PF13344">
    <property type="entry name" value="Hydrolase_6"/>
    <property type="match status" value="1"/>
</dbReference>
<keyword evidence="2" id="KW-0812">Transmembrane</keyword>
<accession>B0Y701</accession>
<dbReference type="AlphaFoldDB" id="B0Y701"/>
<dbReference type="HOGENOM" id="CLU_030880_3_0_1"/>
<feature type="transmembrane region" description="Helical" evidence="2">
    <location>
        <begin position="50"/>
        <end position="69"/>
    </location>
</feature>
<dbReference type="InterPro" id="IPR036412">
    <property type="entry name" value="HAD-like_sf"/>
</dbReference>
<dbReference type="Pfam" id="PF13242">
    <property type="entry name" value="Hydrolase_like"/>
    <property type="match status" value="1"/>
</dbReference>
<dbReference type="PANTHER" id="PTHR14269">
    <property type="entry name" value="CDP-DIACYLGLYCEROL--GLYCEROL-3-PHOSPHATE 3-PHOSPHATIDYLTRANSFERASE-RELATED"/>
    <property type="match status" value="1"/>
</dbReference>
<gene>
    <name evidence="3" type="ORF">AFUB_068730</name>
</gene>
<dbReference type="NCBIfam" id="TIGR01460">
    <property type="entry name" value="HAD-SF-IIA"/>
    <property type="match status" value="1"/>
</dbReference>
<protein>
    <submittedName>
        <fullName evidence="3">Phosphatidyl synthase</fullName>
    </submittedName>
</protein>
<keyword evidence="2" id="KW-1133">Transmembrane helix</keyword>
<reference evidence="3 4" key="1">
    <citation type="journal article" date="2008" name="PLoS Genet.">
        <title>Genomic islands in the pathogenic filamentous fungus Aspergillus fumigatus.</title>
        <authorList>
            <person name="Fedorova N.D."/>
            <person name="Khaldi N."/>
            <person name="Joardar V.S."/>
            <person name="Maiti R."/>
            <person name="Amedeo P."/>
            <person name="Anderson M.J."/>
            <person name="Crabtree J."/>
            <person name="Silva J.C."/>
            <person name="Badger J.H."/>
            <person name="Albarraq A."/>
            <person name="Angiuoli S."/>
            <person name="Bussey H."/>
            <person name="Bowyer P."/>
            <person name="Cotty P.J."/>
            <person name="Dyer P.S."/>
            <person name="Egan A."/>
            <person name="Galens K."/>
            <person name="Fraser-Liggett C.M."/>
            <person name="Haas B.J."/>
            <person name="Inman J.M."/>
            <person name="Kent R."/>
            <person name="Lemieux S."/>
            <person name="Malavazi I."/>
            <person name="Orvis J."/>
            <person name="Roemer T."/>
            <person name="Ronning C.M."/>
            <person name="Sundaram J.P."/>
            <person name="Sutton G."/>
            <person name="Turner G."/>
            <person name="Venter J.C."/>
            <person name="White O.R."/>
            <person name="Whitty B.R."/>
            <person name="Youngman P."/>
            <person name="Wolfe K.H."/>
            <person name="Goldman G.H."/>
            <person name="Wortman J.R."/>
            <person name="Jiang B."/>
            <person name="Denning D.W."/>
            <person name="Nierman W.C."/>
        </authorList>
    </citation>
    <scope>NUCLEOTIDE SEQUENCE [LARGE SCALE GENOMIC DNA]</scope>
    <source>
        <strain evidence="4">CBS 144.89 / FGSC A1163 / CEA10</strain>
    </source>
</reference>
<dbReference type="GO" id="GO:0005739">
    <property type="term" value="C:mitochondrion"/>
    <property type="evidence" value="ECO:0007669"/>
    <property type="project" value="TreeGrafter"/>
</dbReference>
<dbReference type="InterPro" id="IPR023214">
    <property type="entry name" value="HAD_sf"/>
</dbReference>